<feature type="transmembrane region" description="Helical" evidence="1">
    <location>
        <begin position="192"/>
        <end position="212"/>
    </location>
</feature>
<reference evidence="4 5" key="1">
    <citation type="submission" date="2018-07" db="EMBL/GenBank/DDBJ databases">
        <title>Anaerosacharophilus polymeroproducens gen. nov. sp. nov., an anaerobic bacterium isolated from salt field.</title>
        <authorList>
            <person name="Kim W."/>
            <person name="Yang S.-H."/>
            <person name="Oh J."/>
            <person name="Lee J.-H."/>
            <person name="Kwon K.K."/>
        </authorList>
    </citation>
    <scope>NUCLEOTIDE SEQUENCE [LARGE SCALE GENOMIC DNA]</scope>
    <source>
        <strain evidence="4 5">MCWD5</strain>
    </source>
</reference>
<feature type="transmembrane region" description="Helical" evidence="1">
    <location>
        <begin position="163"/>
        <end position="185"/>
    </location>
</feature>
<feature type="domain" description="Metal-dependent phosphohydrolase 7TM intracellular" evidence="3">
    <location>
        <begin position="40"/>
        <end position="218"/>
    </location>
</feature>
<dbReference type="PANTHER" id="PTHR36442:SF1">
    <property type="entry name" value="CYCLIC-DI-AMP PHOSPHODIESTERASE PGPH"/>
    <property type="match status" value="1"/>
</dbReference>
<feature type="transmembrane region" description="Helical" evidence="1">
    <location>
        <begin position="40"/>
        <end position="58"/>
    </location>
</feature>
<dbReference type="Gene3D" id="1.10.3210.10">
    <property type="entry name" value="Hypothetical protein af1432"/>
    <property type="match status" value="1"/>
</dbReference>
<feature type="transmembrane region" description="Helical" evidence="1">
    <location>
        <begin position="137"/>
        <end position="157"/>
    </location>
</feature>
<evidence type="ECO:0000313" key="4">
    <source>
        <dbReference type="EMBL" id="RDU23076.1"/>
    </source>
</evidence>
<feature type="transmembrane region" description="Helical" evidence="1">
    <location>
        <begin position="102"/>
        <end position="125"/>
    </location>
</feature>
<sequence>MLPEKKWSKERSIYIIAIYIVAIMMNGIMGIVLQHNVKDIIGIVTVGILLVSFIVFLLETNRIENGYRIEKYYNYKRIFWFFFIWSIYEILILLIPPYLRPILVIGILCTFILNTTVGFLMNIYFSTMLILIADGTVELYLLYILSGVIGCLVSEYLKDKKTFITAGISIICSNICLTILFEYLATSNFHVIYAWQAFGAGLIAIVLVKLMLPYVETYIDHGLYRRLWSICSSKHILLKQLKDFSESEYQHTLAVAKVAGNAAELIGADPLLAKVGGLYHRIGLVQGSDYIEENIKLTEEYNFPIELVQVLYEYSGRFVLPSTKEAAIVMIVDTMLMNFTKYRKEILEGSISKEILVQQTFNEILSKGLLDKSGITLKMYMDLKELFLTK</sequence>
<name>A0A371AU32_9FIRM</name>
<keyword evidence="1" id="KW-0472">Membrane</keyword>
<dbReference type="InterPro" id="IPR006674">
    <property type="entry name" value="HD_domain"/>
</dbReference>
<dbReference type="RefSeq" id="WP_115482418.1">
    <property type="nucleotide sequence ID" value="NZ_QRCT01000034.1"/>
</dbReference>
<feature type="transmembrane region" description="Helical" evidence="1">
    <location>
        <begin position="78"/>
        <end position="96"/>
    </location>
</feature>
<dbReference type="PANTHER" id="PTHR36442">
    <property type="entry name" value="CYCLIC-DI-AMP PHOSPHODIESTERASE PGPH"/>
    <property type="match status" value="1"/>
</dbReference>
<feature type="transmembrane region" description="Helical" evidence="1">
    <location>
        <begin position="12"/>
        <end position="34"/>
    </location>
</feature>
<dbReference type="InterPro" id="IPR006675">
    <property type="entry name" value="HDIG_dom"/>
</dbReference>
<feature type="domain" description="HD" evidence="2">
    <location>
        <begin position="249"/>
        <end position="318"/>
    </location>
</feature>
<protein>
    <submittedName>
        <fullName evidence="4">HDIG domain-containing protein</fullName>
    </submittedName>
</protein>
<keyword evidence="1" id="KW-0812">Transmembrane</keyword>
<dbReference type="InterPro" id="IPR011621">
    <property type="entry name" value="Metal-dep_PHydrolase_7TM_intra"/>
</dbReference>
<proteinExistence type="predicted"/>
<evidence type="ECO:0000256" key="1">
    <source>
        <dbReference type="SAM" id="Phobius"/>
    </source>
</evidence>
<dbReference type="CDD" id="cd00077">
    <property type="entry name" value="HDc"/>
    <property type="match status" value="1"/>
</dbReference>
<dbReference type="AlphaFoldDB" id="A0A371AU32"/>
<dbReference type="Pfam" id="PF07698">
    <property type="entry name" value="7TM-7TMR_HD"/>
    <property type="match status" value="1"/>
</dbReference>
<dbReference type="Pfam" id="PF01966">
    <property type="entry name" value="HD"/>
    <property type="match status" value="1"/>
</dbReference>
<keyword evidence="5" id="KW-1185">Reference proteome</keyword>
<dbReference type="EMBL" id="QRCT01000034">
    <property type="protein sequence ID" value="RDU23076.1"/>
    <property type="molecule type" value="Genomic_DNA"/>
</dbReference>
<organism evidence="4 5">
    <name type="scientific">Anaerosacchariphilus polymeriproducens</name>
    <dbReference type="NCBI Taxonomy" id="1812858"/>
    <lineage>
        <taxon>Bacteria</taxon>
        <taxon>Bacillati</taxon>
        <taxon>Bacillota</taxon>
        <taxon>Clostridia</taxon>
        <taxon>Lachnospirales</taxon>
        <taxon>Lachnospiraceae</taxon>
        <taxon>Anaerosacchariphilus</taxon>
    </lineage>
</organism>
<dbReference type="InterPro" id="IPR052722">
    <property type="entry name" value="PgpH_phosphodiesterase"/>
</dbReference>
<dbReference type="OrthoDB" id="9806952at2"/>
<evidence type="ECO:0000259" key="2">
    <source>
        <dbReference type="Pfam" id="PF01966"/>
    </source>
</evidence>
<comment type="caution">
    <text evidence="4">The sequence shown here is derived from an EMBL/GenBank/DDBJ whole genome shotgun (WGS) entry which is preliminary data.</text>
</comment>
<evidence type="ECO:0000313" key="5">
    <source>
        <dbReference type="Proteomes" id="UP000255036"/>
    </source>
</evidence>
<accession>A0A371AU32</accession>
<dbReference type="SUPFAM" id="SSF109604">
    <property type="entry name" value="HD-domain/PDEase-like"/>
    <property type="match status" value="1"/>
</dbReference>
<dbReference type="NCBIfam" id="TIGR00277">
    <property type="entry name" value="HDIG"/>
    <property type="match status" value="1"/>
</dbReference>
<dbReference type="InterPro" id="IPR003607">
    <property type="entry name" value="HD/PDEase_dom"/>
</dbReference>
<dbReference type="Proteomes" id="UP000255036">
    <property type="component" value="Unassembled WGS sequence"/>
</dbReference>
<evidence type="ECO:0000259" key="3">
    <source>
        <dbReference type="Pfam" id="PF07698"/>
    </source>
</evidence>
<gene>
    <name evidence="4" type="ORF">DWV06_11995</name>
</gene>
<keyword evidence="1" id="KW-1133">Transmembrane helix</keyword>